<reference evidence="2" key="1">
    <citation type="submission" date="2020-12" db="EMBL/GenBank/DDBJ databases">
        <title>Burkholderia cepacia complex in Mexico.</title>
        <authorList>
            <person name="Estrada P."/>
        </authorList>
    </citation>
    <scope>NUCLEOTIDE SEQUENCE</scope>
    <source>
        <strain evidence="2">871</strain>
    </source>
</reference>
<dbReference type="Proteomes" id="UP000645612">
    <property type="component" value="Unassembled WGS sequence"/>
</dbReference>
<dbReference type="AlphaFoldDB" id="A0A8I1APH7"/>
<organism evidence="2 3">
    <name type="scientific">Burkholderia cepacia</name>
    <name type="common">Pseudomonas cepacia</name>
    <dbReference type="NCBI Taxonomy" id="292"/>
    <lineage>
        <taxon>Bacteria</taxon>
        <taxon>Pseudomonadati</taxon>
        <taxon>Pseudomonadota</taxon>
        <taxon>Betaproteobacteria</taxon>
        <taxon>Burkholderiales</taxon>
        <taxon>Burkholderiaceae</taxon>
        <taxon>Burkholderia</taxon>
        <taxon>Burkholderia cepacia complex</taxon>
    </lineage>
</organism>
<gene>
    <name evidence="2" type="ORF">JAO13_02945</name>
</gene>
<keyword evidence="1" id="KW-1133">Transmembrane helix</keyword>
<evidence type="ECO:0000313" key="2">
    <source>
        <dbReference type="EMBL" id="MBH9695403.1"/>
    </source>
</evidence>
<dbReference type="RefSeq" id="WP_198110528.1">
    <property type="nucleotide sequence ID" value="NZ_JAEDXF010000001.1"/>
</dbReference>
<sequence>MTLRGRYSIVRFSPFSMIGINHSDTFVQTMNIARLYVAIVVWLSMALLFPFALKGMDSPLATVAKVLMWSYCTLQTLRESKRCL</sequence>
<evidence type="ECO:0000313" key="3">
    <source>
        <dbReference type="Proteomes" id="UP000645612"/>
    </source>
</evidence>
<proteinExistence type="predicted"/>
<feature type="transmembrane region" description="Helical" evidence="1">
    <location>
        <begin position="35"/>
        <end position="53"/>
    </location>
</feature>
<dbReference type="EMBL" id="JAEDXG010000002">
    <property type="protein sequence ID" value="MBH9695403.1"/>
    <property type="molecule type" value="Genomic_DNA"/>
</dbReference>
<keyword evidence="1" id="KW-0812">Transmembrane</keyword>
<comment type="caution">
    <text evidence="2">The sequence shown here is derived from an EMBL/GenBank/DDBJ whole genome shotgun (WGS) entry which is preliminary data.</text>
</comment>
<name>A0A8I1APH7_BURCE</name>
<evidence type="ECO:0000256" key="1">
    <source>
        <dbReference type="SAM" id="Phobius"/>
    </source>
</evidence>
<protein>
    <submittedName>
        <fullName evidence="2">Uncharacterized protein</fullName>
    </submittedName>
</protein>
<accession>A0A8I1APH7</accession>
<keyword evidence="1" id="KW-0472">Membrane</keyword>